<dbReference type="GO" id="GO:0006310">
    <property type="term" value="P:DNA recombination"/>
    <property type="evidence" value="ECO:0007669"/>
    <property type="project" value="UniProtKB-KW"/>
</dbReference>
<dbReference type="Proteomes" id="UP000007963">
    <property type="component" value="Unassembled WGS sequence"/>
</dbReference>
<accession>Q0C8S6</accession>
<dbReference type="Gene3D" id="1.10.443.10">
    <property type="entry name" value="Intergrase catalytic core"/>
    <property type="match status" value="1"/>
</dbReference>
<name>Q0C8S6_ASPTN</name>
<dbReference type="InterPro" id="IPR011010">
    <property type="entry name" value="DNA_brk_join_enz"/>
</dbReference>
<dbReference type="RefSeq" id="XP_001218530.1">
    <property type="nucleotide sequence ID" value="XM_001218529.1"/>
</dbReference>
<dbReference type="GO" id="GO:0003677">
    <property type="term" value="F:DNA binding"/>
    <property type="evidence" value="ECO:0007669"/>
    <property type="project" value="InterPro"/>
</dbReference>
<dbReference type="GeneID" id="4354429"/>
<keyword evidence="1" id="KW-0233">DNA recombination</keyword>
<dbReference type="EMBL" id="CH476608">
    <property type="protein sequence ID" value="EAU30099.1"/>
    <property type="molecule type" value="Genomic_DNA"/>
</dbReference>
<dbReference type="InterPro" id="IPR013762">
    <property type="entry name" value="Integrase-like_cat_sf"/>
</dbReference>
<dbReference type="STRING" id="341663.Q0C8S6"/>
<dbReference type="PANTHER" id="PTHR37535:SF2">
    <property type="entry name" value="FINGER DOMAIN PROTEIN, PUTATIVE (AFU_ORTHOLOGUE AFUA_6G09300)-RELATED"/>
    <property type="match status" value="1"/>
</dbReference>
<dbReference type="SUPFAM" id="SSF56349">
    <property type="entry name" value="DNA breaking-rejoining enzymes"/>
    <property type="match status" value="1"/>
</dbReference>
<evidence type="ECO:0000313" key="2">
    <source>
        <dbReference type="EMBL" id="EAU30099.1"/>
    </source>
</evidence>
<dbReference type="VEuPathDB" id="FungiDB:ATEG_09908"/>
<protein>
    <recommendedName>
        <fullName evidence="4">C2H2-type domain-containing protein</fullName>
    </recommendedName>
</protein>
<dbReference type="InterPro" id="IPR021842">
    <property type="entry name" value="DUF3435"/>
</dbReference>
<dbReference type="PANTHER" id="PTHR37535">
    <property type="entry name" value="FLUG DOMAIN PROTEIN"/>
    <property type="match status" value="1"/>
</dbReference>
<dbReference type="HOGENOM" id="CLU_015282_2_0_1"/>
<dbReference type="AlphaFoldDB" id="Q0C8S6"/>
<dbReference type="GO" id="GO:0015074">
    <property type="term" value="P:DNA integration"/>
    <property type="evidence" value="ECO:0007669"/>
    <property type="project" value="InterPro"/>
</dbReference>
<proteinExistence type="predicted"/>
<dbReference type="Pfam" id="PF11917">
    <property type="entry name" value="DUF3435"/>
    <property type="match status" value="1"/>
</dbReference>
<dbReference type="OMA" id="TLQTYWN"/>
<evidence type="ECO:0008006" key="4">
    <source>
        <dbReference type="Google" id="ProtNLM"/>
    </source>
</evidence>
<gene>
    <name evidence="2" type="ORF">ATEG_09908</name>
</gene>
<dbReference type="OrthoDB" id="3544487at2759"/>
<evidence type="ECO:0000313" key="3">
    <source>
        <dbReference type="Proteomes" id="UP000007963"/>
    </source>
</evidence>
<sequence>MPYRLRSVGLLAKACIRLSQYSCPRQKTIQQRQQSSTSPSAALKGRLQSNAENGMVSAFQKCRRTGTGVENITPDFHSLHDLPMIYASNNAGLTMNTGHNWLQLENNLDENEIQKRKYEPNTVSLQRWVWDLWCRTLWTFFDYTVTNRRQYINAASTLQTYWNVWTLLRREKVGLSIPGLIKDKMTGVRDQLTAKHGLRTERKQKPILRSEDVFQLMKVLWTTGSETWDPVQLALIVLLAGMTGHRPDALLHVRHADVAVTLFPTGRERPHMVLEVKPNRTKRYRGRKKQNPTLGIPEVPSEPCLLLCPKTLLLALLLRKSAFLHLHIVSAEKLYALQVPPDAGSLSLCPGEPEALLFDISARTLNAWLKRLGELAGFDLPITSYWLRRGAGEALNSSCEISEAQQNLLLQHASGSVYQDRYAPDYFPKDFSAVWRGRQQQSDIIRIASGQGRSINLRRPIDLNEAQEAEADSRPDVQRCKAQWQHAKQKVQMMYGTVSKGKGTPLFEDAMKKRNTYHTARQAARRVMKEAIREKFNKEQPVADIIRQVHGLPLESGDRRDAGPVPPEQYRAFSMLFRFAPTTEREETECRAAAVDAVAKVGPSRRHRLRIIHSQAAVPEWVTAALQGKRNIHLARRQCLFCLALGIREEPFSRDSSFERHIRRVHDARTWCPDPTCRGMLIGHVDVANHMRYVHGA</sequence>
<dbReference type="eggNOG" id="ENOG502QW3K">
    <property type="taxonomic scope" value="Eukaryota"/>
</dbReference>
<evidence type="ECO:0000256" key="1">
    <source>
        <dbReference type="ARBA" id="ARBA00023172"/>
    </source>
</evidence>
<organism evidence="2 3">
    <name type="scientific">Aspergillus terreus (strain NIH 2624 / FGSC A1156)</name>
    <dbReference type="NCBI Taxonomy" id="341663"/>
    <lineage>
        <taxon>Eukaryota</taxon>
        <taxon>Fungi</taxon>
        <taxon>Dikarya</taxon>
        <taxon>Ascomycota</taxon>
        <taxon>Pezizomycotina</taxon>
        <taxon>Eurotiomycetes</taxon>
        <taxon>Eurotiomycetidae</taxon>
        <taxon>Eurotiales</taxon>
        <taxon>Aspergillaceae</taxon>
        <taxon>Aspergillus</taxon>
        <taxon>Aspergillus subgen. Circumdati</taxon>
    </lineage>
</organism>
<reference evidence="3" key="1">
    <citation type="submission" date="2005-09" db="EMBL/GenBank/DDBJ databases">
        <title>Annotation of the Aspergillus terreus NIH2624 genome.</title>
        <authorList>
            <person name="Birren B.W."/>
            <person name="Lander E.S."/>
            <person name="Galagan J.E."/>
            <person name="Nusbaum C."/>
            <person name="Devon K."/>
            <person name="Henn M."/>
            <person name="Ma L.-J."/>
            <person name="Jaffe D.B."/>
            <person name="Butler J."/>
            <person name="Alvarez P."/>
            <person name="Gnerre S."/>
            <person name="Grabherr M."/>
            <person name="Kleber M."/>
            <person name="Mauceli E.W."/>
            <person name="Brockman W."/>
            <person name="Rounsley S."/>
            <person name="Young S.K."/>
            <person name="LaButti K."/>
            <person name="Pushparaj V."/>
            <person name="DeCaprio D."/>
            <person name="Crawford M."/>
            <person name="Koehrsen M."/>
            <person name="Engels R."/>
            <person name="Montgomery P."/>
            <person name="Pearson M."/>
            <person name="Howarth C."/>
            <person name="Larson L."/>
            <person name="Luoma S."/>
            <person name="White J."/>
            <person name="Alvarado L."/>
            <person name="Kodira C.D."/>
            <person name="Zeng Q."/>
            <person name="Oleary S."/>
            <person name="Yandava C."/>
            <person name="Denning D.W."/>
            <person name="Nierman W.C."/>
            <person name="Milne T."/>
            <person name="Madden K."/>
        </authorList>
    </citation>
    <scope>NUCLEOTIDE SEQUENCE [LARGE SCALE GENOMIC DNA]</scope>
    <source>
        <strain evidence="3">NIH 2624 / FGSC A1156</strain>
    </source>
</reference>